<dbReference type="InterPro" id="IPR009080">
    <property type="entry name" value="tRNAsynth_Ia_anticodon-bd"/>
</dbReference>
<dbReference type="PRINTS" id="PR01038">
    <property type="entry name" value="TRNASYNTHARG"/>
</dbReference>
<evidence type="ECO:0000256" key="9">
    <source>
        <dbReference type="ARBA" id="ARBA00049339"/>
    </source>
</evidence>
<evidence type="ECO:0000256" key="1">
    <source>
        <dbReference type="ARBA" id="ARBA00005594"/>
    </source>
</evidence>
<dbReference type="PANTHER" id="PTHR11956">
    <property type="entry name" value="ARGINYL-TRNA SYNTHETASE"/>
    <property type="match status" value="1"/>
</dbReference>
<dbReference type="SMART" id="SM00836">
    <property type="entry name" value="DALR_1"/>
    <property type="match status" value="1"/>
</dbReference>
<dbReference type="GO" id="GO:0004814">
    <property type="term" value="F:arginine-tRNA ligase activity"/>
    <property type="evidence" value="ECO:0007669"/>
    <property type="project" value="UniProtKB-EC"/>
</dbReference>
<dbReference type="EMBL" id="JACXYU010000001">
    <property type="protein sequence ID" value="MBD3930609.1"/>
    <property type="molecule type" value="Genomic_DNA"/>
</dbReference>
<evidence type="ECO:0000313" key="13">
    <source>
        <dbReference type="Proteomes" id="UP000632289"/>
    </source>
</evidence>
<dbReference type="Proteomes" id="UP000632289">
    <property type="component" value="Unassembled WGS sequence"/>
</dbReference>
<proteinExistence type="inferred from homology"/>
<dbReference type="InterPro" id="IPR014729">
    <property type="entry name" value="Rossmann-like_a/b/a_fold"/>
</dbReference>
<evidence type="ECO:0000256" key="4">
    <source>
        <dbReference type="ARBA" id="ARBA00022598"/>
    </source>
</evidence>
<dbReference type="InterPro" id="IPR001278">
    <property type="entry name" value="Arg-tRNA-ligase"/>
</dbReference>
<dbReference type="InterPro" id="IPR035684">
    <property type="entry name" value="ArgRS_core"/>
</dbReference>
<dbReference type="SUPFAM" id="SSF47323">
    <property type="entry name" value="Anticodon-binding domain of a subclass of class I aminoacyl-tRNA synthetases"/>
    <property type="match status" value="1"/>
</dbReference>
<evidence type="ECO:0000256" key="7">
    <source>
        <dbReference type="ARBA" id="ARBA00022917"/>
    </source>
</evidence>
<comment type="catalytic activity">
    <reaction evidence="9">
        <text>tRNA(Arg) + L-arginine + ATP = L-arginyl-tRNA(Arg) + AMP + diphosphate</text>
        <dbReference type="Rhea" id="RHEA:20301"/>
        <dbReference type="Rhea" id="RHEA-COMP:9658"/>
        <dbReference type="Rhea" id="RHEA-COMP:9673"/>
        <dbReference type="ChEBI" id="CHEBI:30616"/>
        <dbReference type="ChEBI" id="CHEBI:32682"/>
        <dbReference type="ChEBI" id="CHEBI:33019"/>
        <dbReference type="ChEBI" id="CHEBI:78442"/>
        <dbReference type="ChEBI" id="CHEBI:78513"/>
        <dbReference type="ChEBI" id="CHEBI:456215"/>
        <dbReference type="EC" id="6.1.1.19"/>
    </reaction>
</comment>
<name>A0A927EVD0_9ACTN</name>
<organism evidence="12 13">
    <name type="scientific">Streptomyces chumphonensis</name>
    <dbReference type="NCBI Taxonomy" id="1214925"/>
    <lineage>
        <taxon>Bacteria</taxon>
        <taxon>Bacillati</taxon>
        <taxon>Actinomycetota</taxon>
        <taxon>Actinomycetes</taxon>
        <taxon>Kitasatosporales</taxon>
        <taxon>Streptomycetaceae</taxon>
        <taxon>Streptomyces</taxon>
    </lineage>
</organism>
<dbReference type="PROSITE" id="PS00178">
    <property type="entry name" value="AA_TRNA_LIGASE_I"/>
    <property type="match status" value="1"/>
</dbReference>
<feature type="domain" description="DALR anticodon binding" evidence="11">
    <location>
        <begin position="566"/>
        <end position="681"/>
    </location>
</feature>
<keyword evidence="5 10" id="KW-0547">Nucleotide-binding</keyword>
<evidence type="ECO:0000256" key="8">
    <source>
        <dbReference type="ARBA" id="ARBA00023146"/>
    </source>
</evidence>
<dbReference type="Pfam" id="PF05746">
    <property type="entry name" value="DALR_1"/>
    <property type="match status" value="1"/>
</dbReference>
<accession>A0A927EVD0</accession>
<keyword evidence="8 10" id="KW-0030">Aminoacyl-tRNA synthetase</keyword>
<dbReference type="GO" id="GO:0006420">
    <property type="term" value="P:arginyl-tRNA aminoacylation"/>
    <property type="evidence" value="ECO:0007669"/>
    <property type="project" value="InterPro"/>
</dbReference>
<sequence length="681" mass="75368">MNELAKQNEARRHEVEALRDAVRERRRASTPPAAGDYPLAHVKARIEQALRERSGRDTLDWEVDILDRTRFGADLAVRLTGLLKEGGAKEYIASHVPWIVEALSSPSLGDAVAEVSRKGIYVNVRLTDAWYLAGVASVVALDGRFGHNDRRADRTHIVDYSSPNVAKVLHAGHLRSTMIGHVLSNLYEACGALVYRVNHINDFGGFGFMLEGYRRFEPHFPPDLGDNERLLSIYAIRRGLERTVAAGTDLDHAAESDRKVIETYFPGVTEAHALRRTYEEFVAASDARFQRLEEGDPEEVGLWLRMVRWSLADFREFYAALDIDIDFTIGESFYLDAGNAAVDEAIRGGRAYELTQEMVDREAAELTGLVEKDEMTPEARDKAVTSLRKDLGAIVVPLKKGERLVVRRSDGRSIYATRDVGAIKLRRELFAPTDINYVVGQEQRVHFSRLFEAAEVMGLAEPGELNLTHTWFGFYVDAASGKKLSSRDSVAGVNELLAGSVEHFRAKTAESGGMTEEEIDEAARQLAVGSVVFNDLKKDMKASVSIAKDDLNSTIAGFEKAGGAYVVYSACRARAILRKYDRPLPEAAAIGAFDVSDQEALLILRLLEFPEKVARAAEEDDPAVVVRHLLDIAGIYNSYYASAPVLQGGEANEFRLLITKSVQTVLVNGLAMCHVECPPKI</sequence>
<keyword evidence="13" id="KW-1185">Reference proteome</keyword>
<keyword evidence="4 10" id="KW-0436">Ligase</keyword>
<evidence type="ECO:0000256" key="5">
    <source>
        <dbReference type="ARBA" id="ARBA00022741"/>
    </source>
</evidence>
<dbReference type="Gene3D" id="1.10.730.10">
    <property type="entry name" value="Isoleucyl-tRNA Synthetase, Domain 1"/>
    <property type="match status" value="1"/>
</dbReference>
<keyword evidence="7 10" id="KW-0648">Protein biosynthesis</keyword>
<comment type="caution">
    <text evidence="12">The sequence shown here is derived from an EMBL/GenBank/DDBJ whole genome shotgun (WGS) entry which is preliminary data.</text>
</comment>
<dbReference type="PANTHER" id="PTHR11956:SF5">
    <property type="entry name" value="ARGININE--TRNA LIGASE, CYTOPLASMIC"/>
    <property type="match status" value="1"/>
</dbReference>
<evidence type="ECO:0000256" key="2">
    <source>
        <dbReference type="ARBA" id="ARBA00012837"/>
    </source>
</evidence>
<protein>
    <recommendedName>
        <fullName evidence="2">arginine--tRNA ligase</fullName>
        <ecNumber evidence="2">6.1.1.19</ecNumber>
    </recommendedName>
</protein>
<keyword evidence="6 10" id="KW-0067">ATP-binding</keyword>
<evidence type="ECO:0000259" key="11">
    <source>
        <dbReference type="SMART" id="SM00836"/>
    </source>
</evidence>
<reference evidence="12" key="1">
    <citation type="submission" date="2020-09" db="EMBL/GenBank/DDBJ databases">
        <title>Secondary metabolite and genome analysis of marine Streptomyces chumphonensis KK1-2T.</title>
        <authorList>
            <person name="Phongsopitanun W."/>
            <person name="Kanchanasin P."/>
            <person name="Pittayakhajonwut P."/>
            <person name="Suwanborirux K."/>
            <person name="Tanasupawat S."/>
        </authorList>
    </citation>
    <scope>NUCLEOTIDE SEQUENCE</scope>
    <source>
        <strain evidence="12">KK1-2</strain>
    </source>
</reference>
<dbReference type="InterPro" id="IPR008909">
    <property type="entry name" value="DALR_anticod-bd"/>
</dbReference>
<evidence type="ECO:0000313" key="12">
    <source>
        <dbReference type="EMBL" id="MBD3930609.1"/>
    </source>
</evidence>
<dbReference type="Gene3D" id="3.40.50.620">
    <property type="entry name" value="HUPs"/>
    <property type="match status" value="1"/>
</dbReference>
<comment type="similarity">
    <text evidence="1 10">Belongs to the class-I aminoacyl-tRNA synthetase family.</text>
</comment>
<evidence type="ECO:0000256" key="3">
    <source>
        <dbReference type="ARBA" id="ARBA00022490"/>
    </source>
</evidence>
<dbReference type="EC" id="6.1.1.19" evidence="2"/>
<dbReference type="GO" id="GO:0005524">
    <property type="term" value="F:ATP binding"/>
    <property type="evidence" value="ECO:0007669"/>
    <property type="project" value="UniProtKB-KW"/>
</dbReference>
<evidence type="ECO:0000256" key="6">
    <source>
        <dbReference type="ARBA" id="ARBA00022840"/>
    </source>
</evidence>
<evidence type="ECO:0000256" key="10">
    <source>
        <dbReference type="RuleBase" id="RU363038"/>
    </source>
</evidence>
<keyword evidence="3" id="KW-0963">Cytoplasm</keyword>
<dbReference type="SUPFAM" id="SSF52374">
    <property type="entry name" value="Nucleotidylyl transferase"/>
    <property type="match status" value="1"/>
</dbReference>
<dbReference type="Pfam" id="PF00750">
    <property type="entry name" value="tRNA-synt_1d"/>
    <property type="match status" value="2"/>
</dbReference>
<dbReference type="InterPro" id="IPR001412">
    <property type="entry name" value="aa-tRNA-synth_I_CS"/>
</dbReference>
<dbReference type="AlphaFoldDB" id="A0A927EVD0"/>
<gene>
    <name evidence="12" type="primary">argS</name>
    <name evidence="12" type="ORF">IF129_03340</name>
</gene>